<dbReference type="InterPro" id="IPR003615">
    <property type="entry name" value="HNH_nuc"/>
</dbReference>
<evidence type="ECO:0000259" key="1">
    <source>
        <dbReference type="Pfam" id="PF13391"/>
    </source>
</evidence>
<comment type="caution">
    <text evidence="2">The sequence shown here is derived from an EMBL/GenBank/DDBJ whole genome shotgun (WGS) entry which is preliminary data.</text>
</comment>
<reference evidence="2 3" key="1">
    <citation type="submission" date="2017-07" db="EMBL/GenBank/DDBJ databases">
        <title>Draft sequence of Rhodococcus enclensis 23b-28.</title>
        <authorList>
            <person name="Besaury L."/>
            <person name="Sancelme M."/>
            <person name="Amato P."/>
            <person name="Lallement A."/>
            <person name="Delort A.-M."/>
        </authorList>
    </citation>
    <scope>NUCLEOTIDE SEQUENCE [LARGE SCALE GENOMIC DNA]</scope>
    <source>
        <strain evidence="2 3">23b-28</strain>
    </source>
</reference>
<gene>
    <name evidence="2" type="ORF">CHR55_25620</name>
</gene>
<dbReference type="Proteomes" id="UP000230886">
    <property type="component" value="Unassembled WGS sequence"/>
</dbReference>
<dbReference type="AlphaFoldDB" id="A0A2A5J538"/>
<name>A0A2A5J538_RHOSG</name>
<dbReference type="Pfam" id="PF13391">
    <property type="entry name" value="HNH_2"/>
    <property type="match status" value="1"/>
</dbReference>
<proteinExistence type="predicted"/>
<accession>A0A2A5J538</accession>
<organism evidence="2 3">
    <name type="scientific">Rhodococcus qingshengii</name>
    <dbReference type="NCBI Taxonomy" id="334542"/>
    <lineage>
        <taxon>Bacteria</taxon>
        <taxon>Bacillati</taxon>
        <taxon>Actinomycetota</taxon>
        <taxon>Actinomycetes</taxon>
        <taxon>Mycobacteriales</taxon>
        <taxon>Nocardiaceae</taxon>
        <taxon>Rhodococcus</taxon>
        <taxon>Rhodococcus erythropolis group</taxon>
    </lineage>
</organism>
<dbReference type="RefSeq" id="WP_099698355.1">
    <property type="nucleotide sequence ID" value="NZ_NOVD01000029.1"/>
</dbReference>
<protein>
    <recommendedName>
        <fullName evidence="1">HNH nuclease domain-containing protein</fullName>
    </recommendedName>
</protein>
<sequence length="331" mass="37057">MAPSVISEFLDPSPAALEAQWKSVLARQEVPKGSRQVPFVPSEVVLSLCASLLVDHRRFGSSSAHRAGMPVQHLASLFKRPPTSFIAKMANLDGTRSHGGRYEVEVASLMLSDSVLMQDVYLRILRSARSHGIDEHALPDFLELENGETLWLAGQEELVQSEIERSLEQSLEKWSSERKDIPIATTQRLLTSRVRIGQHRFAAGVLSNHEHRCVFCGLSANIAGRRRPRLLTASHIKPWRDSTDKERLDHRNGFTACPTHDIAFDTGLITVDEDLNLHYAAGVESDMEIEGPLRAALGKPPLRDRLILPDKAERPDVVYLDWHRTQIYVAS</sequence>
<evidence type="ECO:0000313" key="3">
    <source>
        <dbReference type="Proteomes" id="UP000230886"/>
    </source>
</evidence>
<evidence type="ECO:0000313" key="2">
    <source>
        <dbReference type="EMBL" id="PCK24476.1"/>
    </source>
</evidence>
<dbReference type="EMBL" id="NOVD01000029">
    <property type="protein sequence ID" value="PCK24476.1"/>
    <property type="molecule type" value="Genomic_DNA"/>
</dbReference>
<feature type="domain" description="HNH nuclease" evidence="1">
    <location>
        <begin position="213"/>
        <end position="272"/>
    </location>
</feature>